<evidence type="ECO:0000313" key="1">
    <source>
        <dbReference type="EMBL" id="KAJ8424151.1"/>
    </source>
</evidence>
<organism evidence="1 2">
    <name type="scientific">Carnegiea gigantea</name>
    <dbReference type="NCBI Taxonomy" id="171969"/>
    <lineage>
        <taxon>Eukaryota</taxon>
        <taxon>Viridiplantae</taxon>
        <taxon>Streptophyta</taxon>
        <taxon>Embryophyta</taxon>
        <taxon>Tracheophyta</taxon>
        <taxon>Spermatophyta</taxon>
        <taxon>Magnoliopsida</taxon>
        <taxon>eudicotyledons</taxon>
        <taxon>Gunneridae</taxon>
        <taxon>Pentapetalae</taxon>
        <taxon>Caryophyllales</taxon>
        <taxon>Cactineae</taxon>
        <taxon>Cactaceae</taxon>
        <taxon>Cactoideae</taxon>
        <taxon>Echinocereeae</taxon>
        <taxon>Carnegiea</taxon>
    </lineage>
</organism>
<dbReference type="EMBL" id="JAKOGI010001759">
    <property type="protein sequence ID" value="KAJ8424151.1"/>
    <property type="molecule type" value="Genomic_DNA"/>
</dbReference>
<reference evidence="1" key="1">
    <citation type="submission" date="2022-04" db="EMBL/GenBank/DDBJ databases">
        <title>Carnegiea gigantea Genome sequencing and assembly v2.</title>
        <authorList>
            <person name="Copetti D."/>
            <person name="Sanderson M.J."/>
            <person name="Burquez A."/>
            <person name="Wojciechowski M.F."/>
        </authorList>
    </citation>
    <scope>NUCLEOTIDE SEQUENCE</scope>
    <source>
        <strain evidence="1">SGP5-SGP5p</strain>
        <tissue evidence="1">Aerial part</tissue>
    </source>
</reference>
<proteinExistence type="predicted"/>
<comment type="caution">
    <text evidence="1">The sequence shown here is derived from an EMBL/GenBank/DDBJ whole genome shotgun (WGS) entry which is preliminary data.</text>
</comment>
<accession>A0A9Q1GNU3</accession>
<sequence>MVPKKSRSTSVTFIGEVTFPLLKLSSPSSILHCAINLAIFMKQKSEKSDLLLYPPNIRAQPFSYGQHFWERKDGAQPCGSTLAFYAADRIRVSSKIPQPSYSYETQVLRGIGPKSLRAMLFEFFNESKEGAPLAVLWTVLKLEWASIHLVVGLTWNIERIMHLASLCFLSLNFDFVFDYQEDNMYGTIDVPLGFKVVAL</sequence>
<name>A0A9Q1GNU3_9CARY</name>
<protein>
    <submittedName>
        <fullName evidence="1">Uncharacterized protein</fullName>
    </submittedName>
</protein>
<gene>
    <name evidence="1" type="ORF">Cgig2_009150</name>
</gene>
<keyword evidence="2" id="KW-1185">Reference proteome</keyword>
<evidence type="ECO:0000313" key="2">
    <source>
        <dbReference type="Proteomes" id="UP001153076"/>
    </source>
</evidence>
<dbReference type="Proteomes" id="UP001153076">
    <property type="component" value="Unassembled WGS sequence"/>
</dbReference>
<dbReference type="AlphaFoldDB" id="A0A9Q1GNU3"/>